<dbReference type="GO" id="GO:0008838">
    <property type="term" value="F:diaminopropionate ammonia-lyase activity"/>
    <property type="evidence" value="ECO:0007669"/>
    <property type="project" value="InterPro"/>
</dbReference>
<accession>A0A0G4QEV5</accession>
<evidence type="ECO:0000313" key="5">
    <source>
        <dbReference type="Proteomes" id="UP000183920"/>
    </source>
</evidence>
<dbReference type="InterPro" id="IPR019871">
    <property type="entry name" value="DiNH2propionate_NH3-lyase_sub"/>
</dbReference>
<dbReference type="PANTHER" id="PTHR42937">
    <property type="match status" value="1"/>
</dbReference>
<evidence type="ECO:0000313" key="4">
    <source>
        <dbReference type="EMBL" id="CRL64099.1"/>
    </source>
</evidence>
<gene>
    <name evidence="4" type="primary">ygeX</name>
    <name evidence="4" type="ORF">BN1804_02811</name>
</gene>
<dbReference type="InterPro" id="IPR001926">
    <property type="entry name" value="TrpB-like_PALP"/>
</dbReference>
<dbReference type="NCBIfam" id="TIGR03528">
    <property type="entry name" value="2_3_DAP_am_ly"/>
    <property type="match status" value="1"/>
</dbReference>
<dbReference type="AlphaFoldDB" id="A0A0G4QEV5"/>
<organism evidence="4 5">
    <name type="scientific">Proteus penneri</name>
    <dbReference type="NCBI Taxonomy" id="102862"/>
    <lineage>
        <taxon>Bacteria</taxon>
        <taxon>Pseudomonadati</taxon>
        <taxon>Pseudomonadota</taxon>
        <taxon>Gammaproteobacteria</taxon>
        <taxon>Enterobacterales</taxon>
        <taxon>Morganellaceae</taxon>
        <taxon>Proteus</taxon>
    </lineage>
</organism>
<dbReference type="Pfam" id="PF00291">
    <property type="entry name" value="PALP"/>
    <property type="match status" value="1"/>
</dbReference>
<comment type="cofactor">
    <cofactor evidence="1">
        <name>pyridoxal 5'-phosphate</name>
        <dbReference type="ChEBI" id="CHEBI:597326"/>
    </cofactor>
</comment>
<dbReference type="InterPro" id="IPR010081">
    <property type="entry name" value="DiNH2opropionate_NH3_lyase"/>
</dbReference>
<evidence type="ECO:0000256" key="2">
    <source>
        <dbReference type="ARBA" id="ARBA00022898"/>
    </source>
</evidence>
<proteinExistence type="predicted"/>
<dbReference type="EMBL" id="CVRY01000006">
    <property type="protein sequence ID" value="CRL64099.1"/>
    <property type="molecule type" value="Genomic_DNA"/>
</dbReference>
<dbReference type="Gene3D" id="3.40.50.1100">
    <property type="match status" value="3"/>
</dbReference>
<dbReference type="NCBIfam" id="TIGR01747">
    <property type="entry name" value="diampropi_NH3ly"/>
    <property type="match status" value="1"/>
</dbReference>
<evidence type="ECO:0000256" key="1">
    <source>
        <dbReference type="ARBA" id="ARBA00001933"/>
    </source>
</evidence>
<sequence>MQEQLQYLINQSSFTRKPTAELAPFRYEELAKALDFHRTIPGYAPTPLFHLPQLAKTLGVGELYLKDESFRFGLKAFKALGGAYAMARHIADFLEMDISELPYEVMISDEIRKKLNGVTFATTTDGNHGRGVAWMARQLKQKAVVYMPKGSSQERLDAILREGAVAEIVDMNYDDAVRMTAEMAEKYGWIVVQDTAWDGYEEIPLWIMQGYGTLMLESLAQLHEVPPTHIFVQAGVGSFAGMVQGMVTAAYGKQAPKVIVAEARIADCLYQSAVSGKADAIPVGGDLQTVMAGLACGEANSIGWNLLRDYSAAFFSCPDAVATRGMRILGNPLPGDPHIISGESGAVTTGLLSILMQSPVYQSVKEELGLDENARVLVISTEGDTDPERYRDIVWDGELPSFKQF</sequence>
<keyword evidence="2" id="KW-0663">Pyridoxal phosphate</keyword>
<keyword evidence="4" id="KW-0456">Lyase</keyword>
<name>A0A0G4QEV5_9GAMM</name>
<dbReference type="SUPFAM" id="SSF53686">
    <property type="entry name" value="Tryptophan synthase beta subunit-like PLP-dependent enzymes"/>
    <property type="match status" value="1"/>
</dbReference>
<dbReference type="CDD" id="cd00640">
    <property type="entry name" value="Trp-synth-beta_II"/>
    <property type="match status" value="1"/>
</dbReference>
<dbReference type="RefSeq" id="WP_072064524.1">
    <property type="nucleotide sequence ID" value="NZ_CVRY01000006.1"/>
</dbReference>
<evidence type="ECO:0000259" key="3">
    <source>
        <dbReference type="Pfam" id="PF00291"/>
    </source>
</evidence>
<dbReference type="InterPro" id="IPR036052">
    <property type="entry name" value="TrpB-like_PALP_sf"/>
</dbReference>
<dbReference type="NCBIfam" id="NF006058">
    <property type="entry name" value="PRK08206.1"/>
    <property type="match status" value="1"/>
</dbReference>
<dbReference type="Proteomes" id="UP000183920">
    <property type="component" value="Unassembled WGS sequence"/>
</dbReference>
<reference evidence="5" key="1">
    <citation type="submission" date="2015-06" db="EMBL/GenBank/DDBJ databases">
        <authorList>
            <person name="Urmite Genomes"/>
        </authorList>
    </citation>
    <scope>NUCLEOTIDE SEQUENCE [LARGE SCALE GENOMIC DNA]</scope>
    <source>
        <strain evidence="5">CSUR P1867</strain>
    </source>
</reference>
<protein>
    <submittedName>
        <fullName evidence="4">Diaminopropionate ammonia-lyase</fullName>
    </submittedName>
</protein>
<dbReference type="PANTHER" id="PTHR42937:SF1">
    <property type="entry name" value="DIAMINOPROPIONATE AMMONIA-LYASE"/>
    <property type="match status" value="1"/>
</dbReference>
<dbReference type="GO" id="GO:0030170">
    <property type="term" value="F:pyridoxal phosphate binding"/>
    <property type="evidence" value="ECO:0007669"/>
    <property type="project" value="InterPro"/>
</dbReference>
<feature type="domain" description="Tryptophan synthase beta chain-like PALP" evidence="3">
    <location>
        <begin position="41"/>
        <end position="330"/>
    </location>
</feature>